<sequence>MPSDLALFVKQLLRRPHEVVALAPSSAELARAMAAGVGPETGRVVEFGAGTGKITRAILDRGLPPENLTLFEMNPDFVARLRQSFPGVTVHQTGAQDVAAFCPAGVDAVISGLPLLSMQNDTQRAIVGGAFAVLREGGSYTQFTYGPRPPMAEAVQRELGLLALKGPKVWNNLPPARVYTFTRALT</sequence>
<dbReference type="GO" id="GO:0032259">
    <property type="term" value="P:methylation"/>
    <property type="evidence" value="ECO:0007669"/>
    <property type="project" value="UniProtKB-KW"/>
</dbReference>
<keyword evidence="2" id="KW-0489">Methyltransferase</keyword>
<keyword evidence="2" id="KW-0808">Transferase</keyword>
<evidence type="ECO:0000313" key="3">
    <source>
        <dbReference type="Proteomes" id="UP000484076"/>
    </source>
</evidence>
<protein>
    <submittedName>
        <fullName evidence="2">Methyltransferase domain-containing protein</fullName>
    </submittedName>
</protein>
<gene>
    <name evidence="2" type="ORF">GEU84_004095</name>
</gene>
<dbReference type="GO" id="GO:0008168">
    <property type="term" value="F:methyltransferase activity"/>
    <property type="evidence" value="ECO:0007669"/>
    <property type="project" value="UniProtKB-KW"/>
</dbReference>
<feature type="domain" description="Methyltransferase" evidence="1">
    <location>
        <begin position="44"/>
        <end position="138"/>
    </location>
</feature>
<evidence type="ECO:0000259" key="1">
    <source>
        <dbReference type="Pfam" id="PF13649"/>
    </source>
</evidence>
<dbReference type="SUPFAM" id="SSF53335">
    <property type="entry name" value="S-adenosyl-L-methionine-dependent methyltransferases"/>
    <property type="match status" value="1"/>
</dbReference>
<dbReference type="AlphaFoldDB" id="A0A8X8GYJ1"/>
<comment type="caution">
    <text evidence="2">The sequence shown here is derived from an EMBL/GenBank/DDBJ whole genome shotgun (WGS) entry which is preliminary data.</text>
</comment>
<organism evidence="2 3">
    <name type="scientific">Fertoeibacter niger</name>
    <dbReference type="NCBI Taxonomy" id="2656921"/>
    <lineage>
        <taxon>Bacteria</taxon>
        <taxon>Pseudomonadati</taxon>
        <taxon>Pseudomonadota</taxon>
        <taxon>Alphaproteobacteria</taxon>
        <taxon>Rhodobacterales</taxon>
        <taxon>Paracoccaceae</taxon>
        <taxon>Fertoeibacter</taxon>
    </lineage>
</organism>
<keyword evidence="3" id="KW-1185">Reference proteome</keyword>
<dbReference type="InterPro" id="IPR041698">
    <property type="entry name" value="Methyltransf_25"/>
</dbReference>
<dbReference type="Proteomes" id="UP000484076">
    <property type="component" value="Unassembled WGS sequence"/>
</dbReference>
<name>A0A8X8GYJ1_9RHOB</name>
<dbReference type="Pfam" id="PF13649">
    <property type="entry name" value="Methyltransf_25"/>
    <property type="match status" value="1"/>
</dbReference>
<dbReference type="Gene3D" id="3.40.50.150">
    <property type="entry name" value="Vaccinia Virus protein VP39"/>
    <property type="match status" value="1"/>
</dbReference>
<accession>A0A8X8GYJ1</accession>
<dbReference type="RefSeq" id="WP_152824375.1">
    <property type="nucleotide sequence ID" value="NZ_WHUT02000002.1"/>
</dbReference>
<dbReference type="CDD" id="cd02440">
    <property type="entry name" value="AdoMet_MTases"/>
    <property type="match status" value="1"/>
</dbReference>
<proteinExistence type="predicted"/>
<dbReference type="InterPro" id="IPR029063">
    <property type="entry name" value="SAM-dependent_MTases_sf"/>
</dbReference>
<dbReference type="EMBL" id="WHUT02000002">
    <property type="protein sequence ID" value="NUB43555.1"/>
    <property type="molecule type" value="Genomic_DNA"/>
</dbReference>
<evidence type="ECO:0000313" key="2">
    <source>
        <dbReference type="EMBL" id="NUB43555.1"/>
    </source>
</evidence>
<reference evidence="2" key="1">
    <citation type="submission" date="2020-05" db="EMBL/GenBank/DDBJ databases">
        <title>Fertoebacter nigrum gen. nov., sp. nov., a new member of the family Rhodobacteraceae.</title>
        <authorList>
            <person name="Szuroczki S."/>
            <person name="Abbaszade G."/>
            <person name="Buni D."/>
            <person name="Schumann P."/>
            <person name="Toth E."/>
        </authorList>
    </citation>
    <scope>NUCLEOTIDE SEQUENCE</scope>
    <source>
        <strain evidence="2">RG-N-1a</strain>
    </source>
</reference>